<gene>
    <name evidence="19" type="ORF">TSAR_011016</name>
</gene>
<protein>
    <recommendedName>
        <fullName evidence="16">Mitochondrial import inner membrane translocase subunit TIM44</fullName>
    </recommendedName>
</protein>
<comment type="subcellular location">
    <subcellularLocation>
        <location evidence="1">Mitochondrion inner membrane</location>
        <topology evidence="1">Peripheral membrane protein</topology>
        <orientation evidence="1">Matrix side</orientation>
    </subcellularLocation>
</comment>
<dbReference type="InterPro" id="IPR039544">
    <property type="entry name" value="Tim44-like"/>
</dbReference>
<comment type="similarity">
    <text evidence="2">Belongs to the IUNH family.</text>
</comment>
<keyword evidence="13" id="KW-0472">Membrane</keyword>
<sequence>MQKNKEMKESLKKFREEAEKLEQSDALRSARQKFQTVESEASKGSEVLKEKIEGLRGKVHEVIEEASKTELGKKAGQLGEELSKTAKGAAETISEKSQAFGKTGAFQTISQTAEAVRKELDHHGMEGRVYSAPKELRKRKEIVDTGDEKPVEANFDATGVELHKDSKFYQSWQNFKDKNPYVNKVLDWKIKYEESENPVVRASRLLTDKVSDIFGGLFQKTELSETLTEICKLDPSFDKIKFLKDCETDIIPNVLEAMIRGDLEILKDWCHEAPYNVIAQPLQQAFKLGYRLDSKVLDIDNVDLLMGKVMDQGPVLAISFTSQQIMCVRDAKGNVVEGDPEKVMRVNYVWVLCRDPAELNPKSAWRLLEIGANSSEQFVYSSSEKIIIDTDAGSDDAVAILMLLRAESMRKFHLPQYEVIGITCTYGNTKEENVEVNVLKTLTVAERPDIPVYAGAKKPLIGNFSTDNHFGSDGFGDADFDRDINGEVDRSMHASVALVELTKKHEGNVSVILLGPTTNVAMAASLDSNFTRRVKRFYVMGSSVAGVGLYSPNVEFNFAADPEANFILLNKTTSSDLTLFPWEAGLNAKITKDWRINVLGKYDSPIIRFLNAIEQVSLKSPGDYYTSTDAMTVATMLWPDIVNTTLDTNVQAVFDGAARGSVLVDYYRNDKQRPKNARIIQSIDGEKLKEALVFYLTWQEHQVQIIY</sequence>
<dbReference type="SUPFAM" id="SSF54427">
    <property type="entry name" value="NTF2-like"/>
    <property type="match status" value="1"/>
</dbReference>
<keyword evidence="11" id="KW-0811">Translocation</keyword>
<proteinExistence type="inferred from homology"/>
<evidence type="ECO:0000256" key="7">
    <source>
        <dbReference type="ARBA" id="ARBA00022792"/>
    </source>
</evidence>
<dbReference type="GO" id="GO:0005743">
    <property type="term" value="C:mitochondrial inner membrane"/>
    <property type="evidence" value="ECO:0007669"/>
    <property type="project" value="UniProtKB-SubCell"/>
</dbReference>
<dbReference type="OrthoDB" id="10265990at2759"/>
<name>A0A232EJH0_9HYME</name>
<comment type="function">
    <text evidence="14">Essential component of the PAM complex, a complex required for the translocation of transit peptide-containing proteins from the inner membrane into the mitochondrial matrix in an ATP-dependent manner. Recruits mitochondrial HSP70 to drive protein translocation into the matrix using ATP as an energy source.</text>
</comment>
<evidence type="ECO:0000256" key="5">
    <source>
        <dbReference type="ARBA" id="ARBA00022553"/>
    </source>
</evidence>
<dbReference type="Proteomes" id="UP000215335">
    <property type="component" value="Unassembled WGS sequence"/>
</dbReference>
<evidence type="ECO:0000313" key="20">
    <source>
        <dbReference type="Proteomes" id="UP000215335"/>
    </source>
</evidence>
<dbReference type="PANTHER" id="PTHR10721:SF1">
    <property type="entry name" value="MITOCHONDRIAL IMPORT INNER MEMBRANE TRANSLOCASE SUBUNIT TIM44"/>
    <property type="match status" value="1"/>
</dbReference>
<evidence type="ECO:0000256" key="6">
    <source>
        <dbReference type="ARBA" id="ARBA00022741"/>
    </source>
</evidence>
<evidence type="ECO:0000256" key="4">
    <source>
        <dbReference type="ARBA" id="ARBA00022448"/>
    </source>
</evidence>
<dbReference type="STRING" id="543379.A0A232EJH0"/>
<dbReference type="GO" id="GO:0016799">
    <property type="term" value="F:hydrolase activity, hydrolyzing N-glycosyl compounds"/>
    <property type="evidence" value="ECO:0007669"/>
    <property type="project" value="InterPro"/>
</dbReference>
<dbReference type="InterPro" id="IPR001910">
    <property type="entry name" value="Inosine/uridine_hydrolase_dom"/>
</dbReference>
<feature type="compositionally biased region" description="Basic and acidic residues" evidence="17">
    <location>
        <begin position="1"/>
        <end position="25"/>
    </location>
</feature>
<keyword evidence="6" id="KW-0547">Nucleotide-binding</keyword>
<dbReference type="GO" id="GO:0005524">
    <property type="term" value="F:ATP binding"/>
    <property type="evidence" value="ECO:0007669"/>
    <property type="project" value="UniProtKB-KW"/>
</dbReference>
<dbReference type="Gene3D" id="3.10.450.240">
    <property type="match status" value="1"/>
</dbReference>
<keyword evidence="9" id="KW-0653">Protein transport</keyword>
<dbReference type="InterPro" id="IPR007379">
    <property type="entry name" value="Tim44-like_dom"/>
</dbReference>
<keyword evidence="10" id="KW-0809">Transit peptide</keyword>
<dbReference type="AlphaFoldDB" id="A0A232EJH0"/>
<accession>A0A232EJH0</accession>
<comment type="similarity">
    <text evidence="3">Belongs to the Tim44 family.</text>
</comment>
<evidence type="ECO:0000259" key="18">
    <source>
        <dbReference type="SMART" id="SM00978"/>
    </source>
</evidence>
<evidence type="ECO:0000313" key="19">
    <source>
        <dbReference type="EMBL" id="OXU18506.1"/>
    </source>
</evidence>
<dbReference type="InterPro" id="IPR032710">
    <property type="entry name" value="NTF2-like_dom_sf"/>
</dbReference>
<keyword evidence="5" id="KW-0597">Phosphoprotein</keyword>
<keyword evidence="4" id="KW-0813">Transport</keyword>
<evidence type="ECO:0000256" key="13">
    <source>
        <dbReference type="ARBA" id="ARBA00023136"/>
    </source>
</evidence>
<dbReference type="GO" id="GO:0051087">
    <property type="term" value="F:protein-folding chaperone binding"/>
    <property type="evidence" value="ECO:0007669"/>
    <property type="project" value="TreeGrafter"/>
</dbReference>
<evidence type="ECO:0000256" key="2">
    <source>
        <dbReference type="ARBA" id="ARBA00009176"/>
    </source>
</evidence>
<comment type="subunit">
    <text evidence="15">Probable component of the PAM complex at least composed of a mitochondrial HSP70 protein, GRPEL1 or GRPEL2, TIMM44, TIMM16/PAM16 and TIMM14/DNAJC19. The complex interacts with the TIMM23 component of the TIM23 complex. Interacts with SLC25A4/ANT1 and SLC25A5/ANT2; leading to inhibit the presequence translocase TIMM23, thereby promoting stabilization of PINK1.</text>
</comment>
<dbReference type="GO" id="GO:0030150">
    <property type="term" value="P:protein import into mitochondrial matrix"/>
    <property type="evidence" value="ECO:0007669"/>
    <property type="project" value="TreeGrafter"/>
</dbReference>
<keyword evidence="20" id="KW-1185">Reference proteome</keyword>
<feature type="domain" description="Tim44-like" evidence="18">
    <location>
        <begin position="223"/>
        <end position="372"/>
    </location>
</feature>
<comment type="caution">
    <text evidence="19">The sequence shown here is derived from an EMBL/GenBank/DDBJ whole genome shotgun (WGS) entry which is preliminary data.</text>
</comment>
<evidence type="ECO:0000256" key="12">
    <source>
        <dbReference type="ARBA" id="ARBA00023128"/>
    </source>
</evidence>
<dbReference type="EMBL" id="NNAY01004007">
    <property type="protein sequence ID" value="OXU18506.1"/>
    <property type="molecule type" value="Genomic_DNA"/>
</dbReference>
<dbReference type="InterPro" id="IPR036452">
    <property type="entry name" value="Ribo_hydro-like"/>
</dbReference>
<evidence type="ECO:0000256" key="1">
    <source>
        <dbReference type="ARBA" id="ARBA00004443"/>
    </source>
</evidence>
<reference evidence="19 20" key="1">
    <citation type="journal article" date="2017" name="Curr. Biol.">
        <title>The Evolution of Venom by Co-option of Single-Copy Genes.</title>
        <authorList>
            <person name="Martinson E.O."/>
            <person name="Mrinalini"/>
            <person name="Kelkar Y.D."/>
            <person name="Chang C.H."/>
            <person name="Werren J.H."/>
        </authorList>
    </citation>
    <scope>NUCLEOTIDE SEQUENCE [LARGE SCALE GENOMIC DNA]</scope>
    <source>
        <strain evidence="19 20">Alberta</strain>
        <tissue evidence="19">Whole body</tissue>
    </source>
</reference>
<evidence type="ECO:0000256" key="3">
    <source>
        <dbReference type="ARBA" id="ARBA00009597"/>
    </source>
</evidence>
<dbReference type="SUPFAM" id="SSF53590">
    <property type="entry name" value="Nucleoside hydrolase"/>
    <property type="match status" value="1"/>
</dbReference>
<keyword evidence="12" id="KW-0496">Mitochondrion</keyword>
<dbReference type="SMART" id="SM00978">
    <property type="entry name" value="Tim44"/>
    <property type="match status" value="1"/>
</dbReference>
<evidence type="ECO:0000256" key="10">
    <source>
        <dbReference type="ARBA" id="ARBA00022946"/>
    </source>
</evidence>
<evidence type="ECO:0000256" key="15">
    <source>
        <dbReference type="ARBA" id="ARBA00063163"/>
    </source>
</evidence>
<evidence type="ECO:0000256" key="11">
    <source>
        <dbReference type="ARBA" id="ARBA00023010"/>
    </source>
</evidence>
<evidence type="ECO:0000256" key="17">
    <source>
        <dbReference type="SAM" id="MobiDB-lite"/>
    </source>
</evidence>
<dbReference type="Pfam" id="PF01156">
    <property type="entry name" value="IU_nuc_hydro"/>
    <property type="match status" value="1"/>
</dbReference>
<keyword evidence="7" id="KW-0999">Mitochondrion inner membrane</keyword>
<feature type="region of interest" description="Disordered" evidence="17">
    <location>
        <begin position="1"/>
        <end position="45"/>
    </location>
</feature>
<dbReference type="PANTHER" id="PTHR10721">
    <property type="entry name" value="MITOCHONDRIAL IMPORT INNER MEMBRANE TRANSLOCASE SUBUNIT TIM44"/>
    <property type="match status" value="1"/>
</dbReference>
<evidence type="ECO:0000256" key="8">
    <source>
        <dbReference type="ARBA" id="ARBA00022840"/>
    </source>
</evidence>
<evidence type="ECO:0000256" key="9">
    <source>
        <dbReference type="ARBA" id="ARBA00022927"/>
    </source>
</evidence>
<evidence type="ECO:0000256" key="14">
    <source>
        <dbReference type="ARBA" id="ARBA00057148"/>
    </source>
</evidence>
<dbReference type="Pfam" id="PF04280">
    <property type="entry name" value="Tim44"/>
    <property type="match status" value="1"/>
</dbReference>
<evidence type="ECO:0000256" key="16">
    <source>
        <dbReference type="ARBA" id="ARBA00074309"/>
    </source>
</evidence>
<organism evidence="19 20">
    <name type="scientific">Trichomalopsis sarcophagae</name>
    <dbReference type="NCBI Taxonomy" id="543379"/>
    <lineage>
        <taxon>Eukaryota</taxon>
        <taxon>Metazoa</taxon>
        <taxon>Ecdysozoa</taxon>
        <taxon>Arthropoda</taxon>
        <taxon>Hexapoda</taxon>
        <taxon>Insecta</taxon>
        <taxon>Pterygota</taxon>
        <taxon>Neoptera</taxon>
        <taxon>Endopterygota</taxon>
        <taxon>Hymenoptera</taxon>
        <taxon>Apocrita</taxon>
        <taxon>Proctotrupomorpha</taxon>
        <taxon>Chalcidoidea</taxon>
        <taxon>Pteromalidae</taxon>
        <taxon>Pteromalinae</taxon>
        <taxon>Trichomalopsis</taxon>
    </lineage>
</organism>
<dbReference type="Gene3D" id="3.90.245.10">
    <property type="entry name" value="Ribonucleoside hydrolase-like"/>
    <property type="match status" value="1"/>
</dbReference>
<dbReference type="FunFam" id="3.10.450.240:FF:000001">
    <property type="entry name" value="Mitochondrial import inner membrane translocase subunit TIM44"/>
    <property type="match status" value="1"/>
</dbReference>
<keyword evidence="8" id="KW-0067">ATP-binding</keyword>